<reference evidence="3" key="4">
    <citation type="submission" date="2019-03" db="UniProtKB">
        <authorList>
            <consortium name="EnsemblPlants"/>
        </authorList>
    </citation>
    <scope>IDENTIFICATION</scope>
</reference>
<evidence type="ECO:0000256" key="1">
    <source>
        <dbReference type="SAM" id="MobiDB-lite"/>
    </source>
</evidence>
<name>A0A453HR61_AEGTS</name>
<proteinExistence type="predicted"/>
<dbReference type="Proteomes" id="UP000015105">
    <property type="component" value="Chromosome 4D"/>
</dbReference>
<reference evidence="4" key="2">
    <citation type="journal article" date="2017" name="Nat. Plants">
        <title>The Aegilops tauschii genome reveals multiple impacts of transposons.</title>
        <authorList>
            <person name="Zhao G."/>
            <person name="Zou C."/>
            <person name="Li K."/>
            <person name="Wang K."/>
            <person name="Li T."/>
            <person name="Gao L."/>
            <person name="Zhang X."/>
            <person name="Wang H."/>
            <person name="Yang Z."/>
            <person name="Liu X."/>
            <person name="Jiang W."/>
            <person name="Mao L."/>
            <person name="Kong X."/>
            <person name="Jiao Y."/>
            <person name="Jia J."/>
        </authorList>
    </citation>
    <scope>NUCLEOTIDE SEQUENCE [LARGE SCALE GENOMIC DNA]</scope>
    <source>
        <strain evidence="4">cv. AL8/78</strain>
    </source>
</reference>
<evidence type="ECO:0000313" key="3">
    <source>
        <dbReference type="EnsemblPlants" id="AET4Gv20279400.20"/>
    </source>
</evidence>
<accession>A0A453HR61</accession>
<feature type="region of interest" description="Disordered" evidence="1">
    <location>
        <begin position="43"/>
        <end position="63"/>
    </location>
</feature>
<keyword evidence="4" id="KW-1185">Reference proteome</keyword>
<dbReference type="AlphaFoldDB" id="A0A453HR61"/>
<reference evidence="3" key="5">
    <citation type="journal article" date="2021" name="G3 (Bethesda)">
        <title>Aegilops tauschii genome assembly Aet v5.0 features greater sequence contiguity and improved annotation.</title>
        <authorList>
            <person name="Wang L."/>
            <person name="Zhu T."/>
            <person name="Rodriguez J.C."/>
            <person name="Deal K.R."/>
            <person name="Dubcovsky J."/>
            <person name="McGuire P.E."/>
            <person name="Lux T."/>
            <person name="Spannagl M."/>
            <person name="Mayer K.F.X."/>
            <person name="Baldrich P."/>
            <person name="Meyers B.C."/>
            <person name="Huo N."/>
            <person name="Gu Y.Q."/>
            <person name="Zhou H."/>
            <person name="Devos K.M."/>
            <person name="Bennetzen J.L."/>
            <person name="Unver T."/>
            <person name="Budak H."/>
            <person name="Gulick P.J."/>
            <person name="Galiba G."/>
            <person name="Kalapos B."/>
            <person name="Nelson D.R."/>
            <person name="Li P."/>
            <person name="You F.M."/>
            <person name="Luo M.C."/>
            <person name="Dvorak J."/>
        </authorList>
    </citation>
    <scope>NUCLEOTIDE SEQUENCE [LARGE SCALE GENOMIC DNA]</scope>
    <source>
        <strain evidence="3">cv. AL8/78</strain>
    </source>
</reference>
<dbReference type="EnsemblPlants" id="AET4Gv20279400.20">
    <property type="protein sequence ID" value="AET4Gv20279400.20"/>
    <property type="gene ID" value="AET4Gv20279400"/>
</dbReference>
<evidence type="ECO:0000259" key="2">
    <source>
        <dbReference type="PROSITE" id="PS50800"/>
    </source>
</evidence>
<organism evidence="3 4">
    <name type="scientific">Aegilops tauschii subsp. strangulata</name>
    <name type="common">Goatgrass</name>
    <dbReference type="NCBI Taxonomy" id="200361"/>
    <lineage>
        <taxon>Eukaryota</taxon>
        <taxon>Viridiplantae</taxon>
        <taxon>Streptophyta</taxon>
        <taxon>Embryophyta</taxon>
        <taxon>Tracheophyta</taxon>
        <taxon>Spermatophyta</taxon>
        <taxon>Magnoliopsida</taxon>
        <taxon>Liliopsida</taxon>
        <taxon>Poales</taxon>
        <taxon>Poaceae</taxon>
        <taxon>BOP clade</taxon>
        <taxon>Pooideae</taxon>
        <taxon>Triticodae</taxon>
        <taxon>Triticeae</taxon>
        <taxon>Triticinae</taxon>
        <taxon>Aegilops</taxon>
    </lineage>
</organism>
<reference evidence="3" key="3">
    <citation type="journal article" date="2017" name="Nature">
        <title>Genome sequence of the progenitor of the wheat D genome Aegilops tauschii.</title>
        <authorList>
            <person name="Luo M.C."/>
            <person name="Gu Y.Q."/>
            <person name="Puiu D."/>
            <person name="Wang H."/>
            <person name="Twardziok S.O."/>
            <person name="Deal K.R."/>
            <person name="Huo N."/>
            <person name="Zhu T."/>
            <person name="Wang L."/>
            <person name="Wang Y."/>
            <person name="McGuire P.E."/>
            <person name="Liu S."/>
            <person name="Long H."/>
            <person name="Ramasamy R.K."/>
            <person name="Rodriguez J.C."/>
            <person name="Van S.L."/>
            <person name="Yuan L."/>
            <person name="Wang Z."/>
            <person name="Xia Z."/>
            <person name="Xiao L."/>
            <person name="Anderson O.D."/>
            <person name="Ouyang S."/>
            <person name="Liang Y."/>
            <person name="Zimin A.V."/>
            <person name="Pertea G."/>
            <person name="Qi P."/>
            <person name="Bennetzen J.L."/>
            <person name="Dai X."/>
            <person name="Dawson M.W."/>
            <person name="Muller H.G."/>
            <person name="Kugler K."/>
            <person name="Rivarola-Duarte L."/>
            <person name="Spannagl M."/>
            <person name="Mayer K.F.X."/>
            <person name="Lu F.H."/>
            <person name="Bevan M.W."/>
            <person name="Leroy P."/>
            <person name="Li P."/>
            <person name="You F.M."/>
            <person name="Sun Q."/>
            <person name="Liu Z."/>
            <person name="Lyons E."/>
            <person name="Wicker T."/>
            <person name="Salzberg S.L."/>
            <person name="Devos K.M."/>
            <person name="Dvorak J."/>
        </authorList>
    </citation>
    <scope>NUCLEOTIDE SEQUENCE [LARGE SCALE GENOMIC DNA]</scope>
    <source>
        <strain evidence="3">cv. AL8/78</strain>
    </source>
</reference>
<reference evidence="4" key="1">
    <citation type="journal article" date="2014" name="Science">
        <title>Ancient hybridizations among the ancestral genomes of bread wheat.</title>
        <authorList>
            <consortium name="International Wheat Genome Sequencing Consortium,"/>
            <person name="Marcussen T."/>
            <person name="Sandve S.R."/>
            <person name="Heier L."/>
            <person name="Spannagl M."/>
            <person name="Pfeifer M."/>
            <person name="Jakobsen K.S."/>
            <person name="Wulff B.B."/>
            <person name="Steuernagel B."/>
            <person name="Mayer K.F."/>
            <person name="Olsen O.A."/>
        </authorList>
    </citation>
    <scope>NUCLEOTIDE SEQUENCE [LARGE SCALE GENOMIC DNA]</scope>
    <source>
        <strain evidence="4">cv. AL8/78</strain>
    </source>
</reference>
<feature type="domain" description="SAP" evidence="2">
    <location>
        <begin position="75"/>
        <end position="99"/>
    </location>
</feature>
<dbReference type="PROSITE" id="PS50800">
    <property type="entry name" value="SAP"/>
    <property type="match status" value="1"/>
</dbReference>
<dbReference type="SUPFAM" id="SSF68906">
    <property type="entry name" value="SAP domain"/>
    <property type="match status" value="1"/>
</dbReference>
<dbReference type="InterPro" id="IPR003034">
    <property type="entry name" value="SAP_dom"/>
</dbReference>
<protein>
    <recommendedName>
        <fullName evidence="2">SAP domain-containing protein</fullName>
    </recommendedName>
</protein>
<dbReference type="Gramene" id="AET4Gv20279400.20">
    <property type="protein sequence ID" value="AET4Gv20279400.20"/>
    <property type="gene ID" value="AET4Gv20279400"/>
</dbReference>
<dbReference type="InterPro" id="IPR036361">
    <property type="entry name" value="SAP_dom_sf"/>
</dbReference>
<evidence type="ECO:0000313" key="4">
    <source>
        <dbReference type="Proteomes" id="UP000015105"/>
    </source>
</evidence>
<sequence length="99" mass="11138">RRRTPTLPLSRALVRRRSFRYLLPPPDPLPSPHPNRCRSSFLLSRPPAHRNPGKTAAMASAPGGDPVLAACKDKLKHFRLKELKDVLYKIGLSKHGKKQ</sequence>